<feature type="compositionally biased region" description="Acidic residues" evidence="4">
    <location>
        <begin position="147"/>
        <end position="162"/>
    </location>
</feature>
<evidence type="ECO:0000313" key="7">
    <source>
        <dbReference type="Ensembl" id="ENSATEP00000071024.2"/>
    </source>
</evidence>
<evidence type="ECO:0000259" key="6">
    <source>
        <dbReference type="PROSITE" id="PS50106"/>
    </source>
</evidence>
<dbReference type="SUPFAM" id="SSF50156">
    <property type="entry name" value="PDZ domain-like"/>
    <property type="match status" value="2"/>
</dbReference>
<feature type="domain" description="PID" evidence="5">
    <location>
        <begin position="398"/>
        <end position="573"/>
    </location>
</feature>
<keyword evidence="8" id="KW-1185">Reference proteome</keyword>
<dbReference type="Proteomes" id="UP000265040">
    <property type="component" value="Chromosome 3"/>
</dbReference>
<evidence type="ECO:0000256" key="2">
    <source>
        <dbReference type="ARBA" id="ARBA00022553"/>
    </source>
</evidence>
<sequence length="767" mass="85174">MACKLPIMAHRKRPGTSGRNIMAAPGPASCPAPQPTESCDLKAIPPRQRPVRYPKQSKPLPRSCKAQYSSPKSQDVGHNHQEVDVVPEVEVKRYSNQTDAEMEDQRAATPSTPEHERDHDDRDQVNFHGGADSLDDDSSSDYINNTSDDDDYDDGLAEEDEGVTYYIRYCPEDDSYLEGMDCNTLHAREEEEAESEEYCPNEEEDEEGDDEERHGRAYTGDYYAPEDNGNSVRVSPYRGRKVVVVEGETGEEAEEDIDQIVAEIKMSMSMGSLSSSTDQSPEELAHDPTPSDYTHAKPDASPYPPVHHRHDSRPKSLNLPSMHHNNPDLQRGIKAHSRSPEDRQRWPQEQVSNGAEQPRKQQRSDLNVPLENNNVPEVRCCWIFCCIPGPCEPEDLIDGIIFAANYLGSTQLLSERNPSKNIRMMQAQEAVSRVKSAEGEAQTLTEVDLFISTQRIKVLNADSQETMMDNALRTISYIADIGNIVVLMARRRMPRTASQDCIETTPGAPEAKKQYKMICHVFESEDAQLIAQSIGQAFSVAYQEFLRANGINPEDLSQKEYSDIINTQEMYNDDLIHFSNSENCKELQLEKSKGEILGVVIVESGWGSILPTVILANMMNGGPAARSGKLSIGDQIMSINNTSLVGLPLATCQGIIKGLKNQVQVKMNIVSCPPVTTVLIKRPDLKYQLGFSVQNGIICSLMRGGIAERGGVRVGHRIIEINGQSVVATAHEKIVQALSNSVGEIHMKTMPAAMFRLLTGQETPMYI</sequence>
<dbReference type="Pfam" id="PF00595">
    <property type="entry name" value="PDZ"/>
    <property type="match status" value="2"/>
</dbReference>
<name>A0A7N6C0Y3_ANATE</name>
<dbReference type="PANTHER" id="PTHR12345:SF12">
    <property type="entry name" value="AMYLOID-BETA A4 PRECURSOR PROTEIN-BINDING FAMILY A MEMBER 2"/>
    <property type="match status" value="1"/>
</dbReference>
<feature type="region of interest" description="Disordered" evidence="4">
    <location>
        <begin position="181"/>
        <end position="234"/>
    </location>
</feature>
<dbReference type="SUPFAM" id="SSF50729">
    <property type="entry name" value="PH domain-like"/>
    <property type="match status" value="1"/>
</dbReference>
<evidence type="ECO:0000313" key="8">
    <source>
        <dbReference type="Proteomes" id="UP000265040"/>
    </source>
</evidence>
<dbReference type="PROSITE" id="PS50106">
    <property type="entry name" value="PDZ"/>
    <property type="match status" value="2"/>
</dbReference>
<dbReference type="PANTHER" id="PTHR12345">
    <property type="entry name" value="SYNTENIN RELATED"/>
    <property type="match status" value="1"/>
</dbReference>
<dbReference type="InterPro" id="IPR006020">
    <property type="entry name" value="PTB/PI_dom"/>
</dbReference>
<dbReference type="InterPro" id="IPR001478">
    <property type="entry name" value="PDZ"/>
</dbReference>
<organism evidence="7 8">
    <name type="scientific">Anabas testudineus</name>
    <name type="common">Climbing perch</name>
    <name type="synonym">Anthias testudineus</name>
    <dbReference type="NCBI Taxonomy" id="64144"/>
    <lineage>
        <taxon>Eukaryota</taxon>
        <taxon>Metazoa</taxon>
        <taxon>Chordata</taxon>
        <taxon>Craniata</taxon>
        <taxon>Vertebrata</taxon>
        <taxon>Euteleostomi</taxon>
        <taxon>Actinopterygii</taxon>
        <taxon>Neopterygii</taxon>
        <taxon>Teleostei</taxon>
        <taxon>Neoteleostei</taxon>
        <taxon>Acanthomorphata</taxon>
        <taxon>Anabantaria</taxon>
        <taxon>Anabantiformes</taxon>
        <taxon>Anabantoidei</taxon>
        <taxon>Anabantidae</taxon>
        <taxon>Anabas</taxon>
    </lineage>
</organism>
<dbReference type="CDD" id="cd06720">
    <property type="entry name" value="PDZ1_APBA1_3-like"/>
    <property type="match status" value="1"/>
</dbReference>
<dbReference type="GO" id="GO:0007268">
    <property type="term" value="P:chemical synaptic transmission"/>
    <property type="evidence" value="ECO:0007669"/>
    <property type="project" value="TreeGrafter"/>
</dbReference>
<dbReference type="Pfam" id="PF00640">
    <property type="entry name" value="PID"/>
    <property type="match status" value="1"/>
</dbReference>
<dbReference type="FunFam" id="2.30.29.30:FF:000044">
    <property type="entry name" value="amyloid beta A4 precursor protein-binding family A member 1"/>
    <property type="match status" value="1"/>
</dbReference>
<accession>A0A7N6C0Y3</accession>
<protein>
    <recommendedName>
        <fullName evidence="9">Amyloid beta (A4) precursor protein-binding, family A, member 2b</fullName>
    </recommendedName>
</protein>
<dbReference type="GO" id="GO:0005886">
    <property type="term" value="C:plasma membrane"/>
    <property type="evidence" value="ECO:0007669"/>
    <property type="project" value="TreeGrafter"/>
</dbReference>
<dbReference type="SMART" id="SM00228">
    <property type="entry name" value="PDZ"/>
    <property type="match status" value="2"/>
</dbReference>
<evidence type="ECO:0000256" key="3">
    <source>
        <dbReference type="ARBA" id="ARBA00022737"/>
    </source>
</evidence>
<dbReference type="InterPro" id="IPR051230">
    <property type="entry name" value="APP-Binding"/>
</dbReference>
<keyword evidence="3" id="KW-0677">Repeat</keyword>
<dbReference type="GeneTree" id="ENSGT00940000158943"/>
<keyword evidence="1" id="KW-0813">Transport</keyword>
<evidence type="ECO:0000259" key="5">
    <source>
        <dbReference type="PROSITE" id="PS01179"/>
    </source>
</evidence>
<reference evidence="7" key="3">
    <citation type="submission" date="2025-09" db="UniProtKB">
        <authorList>
            <consortium name="Ensembl"/>
        </authorList>
    </citation>
    <scope>IDENTIFICATION</scope>
</reference>
<feature type="compositionally biased region" description="Acidic residues" evidence="4">
    <location>
        <begin position="190"/>
        <end position="210"/>
    </location>
</feature>
<feature type="compositionally biased region" description="Basic and acidic residues" evidence="4">
    <location>
        <begin position="113"/>
        <end position="125"/>
    </location>
</feature>
<evidence type="ECO:0000256" key="1">
    <source>
        <dbReference type="ARBA" id="ARBA00022448"/>
    </source>
</evidence>
<dbReference type="PROSITE" id="PS01179">
    <property type="entry name" value="PID"/>
    <property type="match status" value="1"/>
</dbReference>
<feature type="domain" description="PDZ" evidence="6">
    <location>
        <begin position="586"/>
        <end position="671"/>
    </location>
</feature>
<dbReference type="GO" id="GO:0005737">
    <property type="term" value="C:cytoplasm"/>
    <property type="evidence" value="ECO:0007669"/>
    <property type="project" value="TreeGrafter"/>
</dbReference>
<evidence type="ECO:0008006" key="9">
    <source>
        <dbReference type="Google" id="ProtNLM"/>
    </source>
</evidence>
<feature type="compositionally biased region" description="Basic and acidic residues" evidence="4">
    <location>
        <begin position="75"/>
        <end position="93"/>
    </location>
</feature>
<dbReference type="Ensembl" id="ENSATET00000068839.2">
    <property type="protein sequence ID" value="ENSATEP00000071024.2"/>
    <property type="gene ID" value="ENSATEG00000008080.3"/>
</dbReference>
<dbReference type="AlphaFoldDB" id="A0A7N6C0Y3"/>
<dbReference type="Gene3D" id="2.30.29.30">
    <property type="entry name" value="Pleckstrin-homology domain (PH domain)/Phosphotyrosine-binding domain (PTB)"/>
    <property type="match status" value="1"/>
</dbReference>
<keyword evidence="2" id="KW-0597">Phosphoprotein</keyword>
<dbReference type="CDD" id="cd06793">
    <property type="entry name" value="PDZ2_APBA1_3-like"/>
    <property type="match status" value="1"/>
</dbReference>
<reference evidence="7" key="2">
    <citation type="submission" date="2025-08" db="UniProtKB">
        <authorList>
            <consortium name="Ensembl"/>
        </authorList>
    </citation>
    <scope>IDENTIFICATION</scope>
</reference>
<dbReference type="InterPro" id="IPR036034">
    <property type="entry name" value="PDZ_sf"/>
</dbReference>
<dbReference type="SMART" id="SM00462">
    <property type="entry name" value="PTB"/>
    <property type="match status" value="1"/>
</dbReference>
<dbReference type="FunFam" id="2.30.42.10:FF:000007">
    <property type="entry name" value="Amyloid beta A4 protein-binding family A member"/>
    <property type="match status" value="1"/>
</dbReference>
<dbReference type="InterPro" id="IPR011993">
    <property type="entry name" value="PH-like_dom_sf"/>
</dbReference>
<proteinExistence type="predicted"/>
<dbReference type="FunFam" id="2.30.42.10:FF:000017">
    <property type="entry name" value="Amyloid beta A4 protein-binding family A member 1"/>
    <property type="match status" value="1"/>
</dbReference>
<feature type="region of interest" description="Disordered" evidence="4">
    <location>
        <begin position="268"/>
        <end position="368"/>
    </location>
</feature>
<feature type="region of interest" description="Disordered" evidence="4">
    <location>
        <begin position="1"/>
        <end position="162"/>
    </location>
</feature>
<dbReference type="CDD" id="cd01208">
    <property type="entry name" value="PTB_X11"/>
    <property type="match status" value="1"/>
</dbReference>
<feature type="domain" description="PDZ" evidence="6">
    <location>
        <begin position="677"/>
        <end position="753"/>
    </location>
</feature>
<evidence type="ECO:0000256" key="4">
    <source>
        <dbReference type="SAM" id="MobiDB-lite"/>
    </source>
</evidence>
<dbReference type="GO" id="GO:0043197">
    <property type="term" value="C:dendritic spine"/>
    <property type="evidence" value="ECO:0007669"/>
    <property type="project" value="TreeGrafter"/>
</dbReference>
<dbReference type="Gene3D" id="2.30.42.10">
    <property type="match status" value="2"/>
</dbReference>
<reference evidence="7" key="1">
    <citation type="submission" date="2021-04" db="EMBL/GenBank/DDBJ databases">
        <authorList>
            <consortium name="Wellcome Sanger Institute Data Sharing"/>
        </authorList>
    </citation>
    <scope>NUCLEOTIDE SEQUENCE [LARGE SCALE GENOMIC DNA]</scope>
</reference>
<dbReference type="GO" id="GO:0001540">
    <property type="term" value="F:amyloid-beta binding"/>
    <property type="evidence" value="ECO:0007669"/>
    <property type="project" value="TreeGrafter"/>
</dbReference>